<dbReference type="AlphaFoldDB" id="A0A0G1EII0"/>
<dbReference type="Pfam" id="PF00482">
    <property type="entry name" value="T2SSF"/>
    <property type="match status" value="2"/>
</dbReference>
<comment type="caution">
    <text evidence="9">The sequence shown here is derived from an EMBL/GenBank/DDBJ whole genome shotgun (WGS) entry which is preliminary data.</text>
</comment>
<keyword evidence="3" id="KW-1003">Cell membrane</keyword>
<evidence type="ECO:0000313" key="10">
    <source>
        <dbReference type="Proteomes" id="UP000034810"/>
    </source>
</evidence>
<keyword evidence="6 7" id="KW-0472">Membrane</keyword>
<keyword evidence="4 7" id="KW-0812">Transmembrane</keyword>
<comment type="subcellular location">
    <subcellularLocation>
        <location evidence="1">Cell membrane</location>
        <topology evidence="1">Multi-pass membrane protein</topology>
    </subcellularLocation>
</comment>
<dbReference type="PANTHER" id="PTHR30012">
    <property type="entry name" value="GENERAL SECRETION PATHWAY PROTEIN"/>
    <property type="match status" value="1"/>
</dbReference>
<dbReference type="PANTHER" id="PTHR30012:SF0">
    <property type="entry name" value="TYPE II SECRETION SYSTEM PROTEIN F-RELATED"/>
    <property type="match status" value="1"/>
</dbReference>
<dbReference type="InterPro" id="IPR003004">
    <property type="entry name" value="GspF/PilC"/>
</dbReference>
<feature type="transmembrane region" description="Helical" evidence="7">
    <location>
        <begin position="375"/>
        <end position="396"/>
    </location>
</feature>
<feature type="domain" description="Type II secretion system protein GspF" evidence="8">
    <location>
        <begin position="271"/>
        <end position="394"/>
    </location>
</feature>
<sequence length="402" mass="44403">MRFYYKAVRPDNRIVEGEVDAQGSSEAISKVASQGLRPILIKPIKSVRFDIKLFSGQRVTLEDKVFITKYLSLMLKVGTDLFKAIDILVEDFDKPAVKTLLLEIRSNLEKGQPFYTTFAHYPKVFSPVFVNLIKAGEVSGNLERVFDQLSVSLEKEKDLNSKIKASLTYPVILFFASILILVLLVSFSLPKIANVFLSGGMNPPPFSKIVFTVGLFIGDNLTWILLLLVVFLFGGWFALFKTLTGRKVLYNFALKIPVIKKVIKEISLQRFAATLSSLLTSGLPIIESIEITAQSVGMPELKSALLRISKEGIAKGLTVGEAFRKEPVFPKVVSNLVAVSEKSGHIESILTTLADFYAKEIESSVKSLVSFIEPIMLMLIGVVVGVIALAVIVPVYQLTSSF</sequence>
<dbReference type="Gene3D" id="1.20.81.30">
    <property type="entry name" value="Type II secretion system (T2SS), domain F"/>
    <property type="match status" value="2"/>
</dbReference>
<keyword evidence="5 7" id="KW-1133">Transmembrane helix</keyword>
<evidence type="ECO:0000256" key="5">
    <source>
        <dbReference type="ARBA" id="ARBA00022989"/>
    </source>
</evidence>
<evidence type="ECO:0000256" key="1">
    <source>
        <dbReference type="ARBA" id="ARBA00004651"/>
    </source>
</evidence>
<dbReference type="EMBL" id="LCFA01000004">
    <property type="protein sequence ID" value="KKS82841.1"/>
    <property type="molecule type" value="Genomic_DNA"/>
</dbReference>
<evidence type="ECO:0000256" key="3">
    <source>
        <dbReference type="ARBA" id="ARBA00022475"/>
    </source>
</evidence>
<dbReference type="PRINTS" id="PR00812">
    <property type="entry name" value="BCTERIALGSPF"/>
</dbReference>
<feature type="transmembrane region" description="Helical" evidence="7">
    <location>
        <begin position="167"/>
        <end position="189"/>
    </location>
</feature>
<organism evidence="9 10">
    <name type="scientific">Candidatus Wolfebacteria bacterium GW2011_GWC1_43_10</name>
    <dbReference type="NCBI Taxonomy" id="1619011"/>
    <lineage>
        <taxon>Bacteria</taxon>
        <taxon>Candidatus Wolfeibacteriota</taxon>
    </lineage>
</organism>
<dbReference type="GO" id="GO:0005886">
    <property type="term" value="C:plasma membrane"/>
    <property type="evidence" value="ECO:0007669"/>
    <property type="project" value="UniProtKB-SubCell"/>
</dbReference>
<comment type="similarity">
    <text evidence="2">Belongs to the GSP F family.</text>
</comment>
<evidence type="ECO:0000256" key="6">
    <source>
        <dbReference type="ARBA" id="ARBA00023136"/>
    </source>
</evidence>
<feature type="transmembrane region" description="Helical" evidence="7">
    <location>
        <begin position="209"/>
        <end position="239"/>
    </location>
</feature>
<gene>
    <name evidence="9" type="ORF">UV58_C0004G0014</name>
</gene>
<evidence type="ECO:0000256" key="7">
    <source>
        <dbReference type="SAM" id="Phobius"/>
    </source>
</evidence>
<proteinExistence type="inferred from homology"/>
<evidence type="ECO:0000256" key="2">
    <source>
        <dbReference type="ARBA" id="ARBA00005745"/>
    </source>
</evidence>
<dbReference type="Proteomes" id="UP000034810">
    <property type="component" value="Unassembled WGS sequence"/>
</dbReference>
<evidence type="ECO:0000259" key="8">
    <source>
        <dbReference type="Pfam" id="PF00482"/>
    </source>
</evidence>
<dbReference type="InterPro" id="IPR042094">
    <property type="entry name" value="T2SS_GspF_sf"/>
</dbReference>
<reference evidence="9 10" key="1">
    <citation type="journal article" date="2015" name="Nature">
        <title>rRNA introns, odd ribosomes, and small enigmatic genomes across a large radiation of phyla.</title>
        <authorList>
            <person name="Brown C.T."/>
            <person name="Hug L.A."/>
            <person name="Thomas B.C."/>
            <person name="Sharon I."/>
            <person name="Castelle C.J."/>
            <person name="Singh A."/>
            <person name="Wilkins M.J."/>
            <person name="Williams K.H."/>
            <person name="Banfield J.F."/>
        </authorList>
    </citation>
    <scope>NUCLEOTIDE SEQUENCE [LARGE SCALE GENOMIC DNA]</scope>
</reference>
<evidence type="ECO:0000313" key="9">
    <source>
        <dbReference type="EMBL" id="KKS82841.1"/>
    </source>
</evidence>
<protein>
    <submittedName>
        <fullName evidence="9">Type IV pilus assembly protein PilC</fullName>
    </submittedName>
</protein>
<evidence type="ECO:0000256" key="4">
    <source>
        <dbReference type="ARBA" id="ARBA00022692"/>
    </source>
</evidence>
<accession>A0A0G1EII0</accession>
<name>A0A0G1EII0_9BACT</name>
<dbReference type="InterPro" id="IPR018076">
    <property type="entry name" value="T2SS_GspF_dom"/>
</dbReference>
<feature type="domain" description="Type II secretion system protein GspF" evidence="8">
    <location>
        <begin position="68"/>
        <end position="190"/>
    </location>
</feature>